<evidence type="ECO:0000313" key="2">
    <source>
        <dbReference type="EMBL" id="QIE56372.1"/>
    </source>
</evidence>
<dbReference type="PANTHER" id="PTHR47829:SF3">
    <property type="entry name" value="AMINOGLYCOSIDE PHOSPHOTRANSFERASE DOMAIN-CONTAINING PROTEIN"/>
    <property type="match status" value="1"/>
</dbReference>
<name>A0A7L5BXB9_9RHOB</name>
<dbReference type="Gene3D" id="3.90.1200.10">
    <property type="match status" value="1"/>
</dbReference>
<evidence type="ECO:0000259" key="1">
    <source>
        <dbReference type="Pfam" id="PF01636"/>
    </source>
</evidence>
<accession>A0A7L5BXB9</accession>
<gene>
    <name evidence="2" type="ORF">G5B40_13415</name>
</gene>
<reference evidence="2 3" key="1">
    <citation type="submission" date="2020-02" db="EMBL/GenBank/DDBJ databases">
        <title>complete genome sequence of Rhodobacteraceae bacterium.</title>
        <authorList>
            <person name="Park J."/>
            <person name="Kim Y.-S."/>
            <person name="Kim K.-H."/>
        </authorList>
    </citation>
    <scope>NUCLEOTIDE SEQUENCE [LARGE SCALE GENOMIC DNA]</scope>
    <source>
        <strain evidence="2 3">RR4-56</strain>
    </source>
</reference>
<dbReference type="GO" id="GO:0016740">
    <property type="term" value="F:transferase activity"/>
    <property type="evidence" value="ECO:0007669"/>
    <property type="project" value="UniProtKB-KW"/>
</dbReference>
<dbReference type="InterPro" id="IPR002575">
    <property type="entry name" value="Aminoglycoside_PTrfase"/>
</dbReference>
<dbReference type="Proteomes" id="UP000503336">
    <property type="component" value="Chromosome"/>
</dbReference>
<dbReference type="Gene3D" id="3.30.200.20">
    <property type="entry name" value="Phosphorylase Kinase, domain 1"/>
    <property type="match status" value="1"/>
</dbReference>
<keyword evidence="3" id="KW-1185">Reference proteome</keyword>
<organism evidence="2 3">
    <name type="scientific">Pikeienuella piscinae</name>
    <dbReference type="NCBI Taxonomy" id="2748098"/>
    <lineage>
        <taxon>Bacteria</taxon>
        <taxon>Pseudomonadati</taxon>
        <taxon>Pseudomonadota</taxon>
        <taxon>Alphaproteobacteria</taxon>
        <taxon>Rhodobacterales</taxon>
        <taxon>Paracoccaceae</taxon>
        <taxon>Pikeienuella</taxon>
    </lineage>
</organism>
<dbReference type="InterPro" id="IPR011009">
    <property type="entry name" value="Kinase-like_dom_sf"/>
</dbReference>
<keyword evidence="2" id="KW-0808">Transferase</keyword>
<dbReference type="SUPFAM" id="SSF56112">
    <property type="entry name" value="Protein kinase-like (PK-like)"/>
    <property type="match status" value="1"/>
</dbReference>
<dbReference type="CDD" id="cd05154">
    <property type="entry name" value="ACAD10_11_N-like"/>
    <property type="match status" value="1"/>
</dbReference>
<dbReference type="Pfam" id="PF01636">
    <property type="entry name" value="APH"/>
    <property type="match status" value="1"/>
</dbReference>
<dbReference type="RefSeq" id="WP_165099530.1">
    <property type="nucleotide sequence ID" value="NZ_CP049056.1"/>
</dbReference>
<dbReference type="PANTHER" id="PTHR47829">
    <property type="entry name" value="HYDROLASE, PUTATIVE (AFU_ORTHOLOGUE AFUA_1G12880)-RELATED"/>
    <property type="match status" value="1"/>
</dbReference>
<sequence length="348" mass="38255">MAARTPHAAARIDLEAVGAYLTRNLPGFEGPLTAEKTATGQSNPTFILKAGSGDYVLRRKPPGQLLKSAHAVDREFRVITALNGTDVPVPKAHLLCEDESVVGAMFYVMDRVPGRIIFDPAVPGVSVEHRAAMYDDMNRVLAALHMVDYEAVGLGDFGRPGGYFARQLSRWTKQYRASETETIPDMEALIRWLEAETPDDDDRTSIVHGDYRIDNLIYHPTEPRVVAVLDWELSTLGHPIADLAYQRMQGRLPPGEVGRGLAGVDRKALGIPSEDEYVEMYMKRTGITAIPELTFATAFGFFRICAILQGVKKRGIDGNASNPEAAMRMGDKIPGMARLGIECVEREG</sequence>
<protein>
    <submittedName>
        <fullName evidence="2">Phosphotransferase family protein</fullName>
    </submittedName>
</protein>
<feature type="domain" description="Aminoglycoside phosphotransferase" evidence="1">
    <location>
        <begin position="38"/>
        <end position="245"/>
    </location>
</feature>
<dbReference type="InterPro" id="IPR052898">
    <property type="entry name" value="ACAD10-like"/>
</dbReference>
<dbReference type="AlphaFoldDB" id="A0A7L5BXB9"/>
<proteinExistence type="predicted"/>
<dbReference type="InterPro" id="IPR041726">
    <property type="entry name" value="ACAD10_11_N"/>
</dbReference>
<evidence type="ECO:0000313" key="3">
    <source>
        <dbReference type="Proteomes" id="UP000503336"/>
    </source>
</evidence>
<dbReference type="EMBL" id="CP049056">
    <property type="protein sequence ID" value="QIE56372.1"/>
    <property type="molecule type" value="Genomic_DNA"/>
</dbReference>
<dbReference type="KEGG" id="hdh:G5B40_13415"/>